<evidence type="ECO:0000256" key="3">
    <source>
        <dbReference type="ARBA" id="ARBA00022989"/>
    </source>
</evidence>
<evidence type="ECO:0000259" key="6">
    <source>
        <dbReference type="Pfam" id="PF04357"/>
    </source>
</evidence>
<keyword evidence="4" id="KW-0472">Membrane</keyword>
<gene>
    <name evidence="7" type="ORF">QMA06_00435</name>
</gene>
<evidence type="ECO:0000256" key="2">
    <source>
        <dbReference type="ARBA" id="ARBA00022692"/>
    </source>
</evidence>
<reference evidence="7 8" key="1">
    <citation type="journal article" date="2023" name="Int. J. Syst. Evol. Microbiol.">
        <title>Winogradskyella bathintestinalis sp. nov., isolated from the intestine of the deep-sea loosejaw dragonfish, Malacosteus niger.</title>
        <authorList>
            <person name="Uniacke-Lowe S."/>
            <person name="Johnson C.N."/>
            <person name="Stanton C."/>
            <person name="Hill C."/>
            <person name="Ross P."/>
        </authorList>
    </citation>
    <scope>NUCLEOTIDE SEQUENCE [LARGE SCALE GENOMIC DNA]</scope>
    <source>
        <strain evidence="7 8">APC 3343</strain>
    </source>
</reference>
<dbReference type="RefSeq" id="WP_290204913.1">
    <property type="nucleotide sequence ID" value="NZ_JASDDK010000001.1"/>
</dbReference>
<name>A0ABT7ZQZ9_9FLAO</name>
<dbReference type="EMBL" id="JASDDK010000001">
    <property type="protein sequence ID" value="MDN3491168.1"/>
    <property type="molecule type" value="Genomic_DNA"/>
</dbReference>
<dbReference type="Pfam" id="PF04357">
    <property type="entry name" value="TamB"/>
    <property type="match status" value="1"/>
</dbReference>
<comment type="caution">
    <text evidence="7">The sequence shown here is derived from an EMBL/GenBank/DDBJ whole genome shotgun (WGS) entry which is preliminary data.</text>
</comment>
<evidence type="ECO:0000256" key="1">
    <source>
        <dbReference type="ARBA" id="ARBA00004167"/>
    </source>
</evidence>
<feature type="region of interest" description="Disordered" evidence="5">
    <location>
        <begin position="1655"/>
        <end position="1678"/>
    </location>
</feature>
<evidence type="ECO:0000313" key="8">
    <source>
        <dbReference type="Proteomes" id="UP001231197"/>
    </source>
</evidence>
<dbReference type="Proteomes" id="UP001231197">
    <property type="component" value="Unassembled WGS sequence"/>
</dbReference>
<keyword evidence="3" id="KW-1133">Transmembrane helix</keyword>
<evidence type="ECO:0000256" key="5">
    <source>
        <dbReference type="SAM" id="MobiDB-lite"/>
    </source>
</evidence>
<evidence type="ECO:0000313" key="7">
    <source>
        <dbReference type="EMBL" id="MDN3491168.1"/>
    </source>
</evidence>
<dbReference type="InterPro" id="IPR007452">
    <property type="entry name" value="TamB_C"/>
</dbReference>
<evidence type="ECO:0000256" key="4">
    <source>
        <dbReference type="ARBA" id="ARBA00023136"/>
    </source>
</evidence>
<organism evidence="7 8">
    <name type="scientific">Winogradskyella bathintestinalis</name>
    <dbReference type="NCBI Taxonomy" id="3035208"/>
    <lineage>
        <taxon>Bacteria</taxon>
        <taxon>Pseudomonadati</taxon>
        <taxon>Bacteroidota</taxon>
        <taxon>Flavobacteriia</taxon>
        <taxon>Flavobacteriales</taxon>
        <taxon>Flavobacteriaceae</taxon>
        <taxon>Winogradskyella</taxon>
    </lineage>
</organism>
<keyword evidence="2" id="KW-0812">Transmembrane</keyword>
<protein>
    <submittedName>
        <fullName evidence="7">Translocation/assembly module TamB domain-containing protein</fullName>
    </submittedName>
</protein>
<keyword evidence="8" id="KW-1185">Reference proteome</keyword>
<sequence length="1678" mass="185760">MRRTLRVLLGIFVFLFLVVLFVRSPWGQSVIVDKVVTYVSDKTNTKVAIEKLFITFDGDIQLDGLYLEDKKGDTLVYSKSLEANIPLWAMINGKSVGVDALDWEGLRANIIRKDSIEGYNFQFLIDAFGPADTTTVATDTTAASLNLVMGDLNFNDFDIVFDDAVAGIDSRFKIGHLEADMETTNIEDMVFEASNIELNNSYINFIQKAVAIDTTTTDVPLPKLAFDNLTLNNVVAYYESQPDRLIADVDISEFTTEVPIINLEASDFNLKRIVLKNSKIKLRTETEINSLTQNETAKTDVTSDGNTFEWPQIKVDVAAIDFENNHFDYRVGNAQPKKNVFNPNAIALSNLTLQAKEITFRDKKASLNLEQLNFNEISGFNLKQLAVNFNVTDQNMRLENLQFQLNNNSISGYATLNYQSLSQLMKTPELTKVKLNLPAFRVSISELFKFQPELKQNEYLKKLSEKQLKGSLNASGTLASIDLTKAEVNWGNATQISAKGTIKNVTTPETLQFNIPEFFAKTKRSDVIQFVSENDLGVSLPQDIQLTGGLSGNLEDISGKAKLTTTQGIATVNGNFKNKEAIAYDATVTIEDYKVNELLNNPQFGELSLTLDSKGSGTTINTLDATLDATVSKFQLNNYAIKNLNLKGNIKNGTGNVVSKYKDDNLNINLDALVVLDSIAPEATVELNLIGADLQALGLMQRNVKTGMKIYADFKGNGENYDVSAIIDDGVVIYDNKTYLLGSLDALAHVRKDTSSVSLSNKMIDLNLKSNSDPVTFSNALKRHVFSYFYRDEKLPDTINKYVILQLKGKISESPLLNDVFLVNVKDLDTIDIAVDFNEKARKLKANITAPHINYSGNVLDSLAFSMDTDKDSFNFNLGFKNINAGPLDIPETIITGNQANNELSLNFLGYHNDEQLMNVNTKITGSRERLQFSVSPDSLILNKEKWVIPSSNEVIITDKNLEFNDFKINKNNQSIEITNKLPNISKQHIAIEFANFNITEVFKYLNPDSEIASGQLNGSFILEDPFINTGLIADLSIEKFEMLNTDLGTFSLNGNSLGQGSYAFNAGLKGGDIDFDLVGDYMVDNNTANLDLDFDINEFKMKALNTLSLGEIKETDGSFSGAFKVTGTTADPQYNGSVTFNDADFNIAKLNTQFTLNSETLNIDNDGFSMSNFTIRDENNNDLVLSGDIGTESFINPTFNLNVKANNFQVLNATQEDNEEFYGKVTFDANAKLTGDLQIPKLSAKLTLGSETDFTYVLPSSLASIEERDGVVVFVNRENPDAILTQTEEQTATIKGFDISTQINVGKEAAVTIIIDEETGDNFKVSGEGDFVFTMTPNGRISLSGGYEISDGHYELNLYNLVNRKFLIAPGSRVTWSGDPFDAKLDVRAIYNLETSASALMAPQISGADPSVKSKYRQVLPFNVYLNIDGELLQPKISFGLDMPEEEQGAIGGQVYGRVQQVNQQEGELNRQVFSLLVLNRFYPEPGSDGSTGGFATIARDNLNDAVSEQLNAFSDKLLGNSGIELDFGLDSYTDYQGDSPTNRTQLDVAAQKKLFNDRLTVRVGSEVDIEGSGSTEDESPLIGNVSLEYTLSEDGRYRLKGFRKSEFENVIDGQTIVSGIALIFTQEFNQFNELWDAIFRAQNEKKAKLEAEKKAADEKLKAKEEATDKSIEKKKN</sequence>
<proteinExistence type="predicted"/>
<feature type="domain" description="Translocation and assembly module TamB C-terminal" evidence="6">
    <location>
        <begin position="1173"/>
        <end position="1630"/>
    </location>
</feature>
<comment type="subcellular location">
    <subcellularLocation>
        <location evidence="1">Membrane</location>
        <topology evidence="1">Single-pass membrane protein</topology>
    </subcellularLocation>
</comment>
<accession>A0ABT7ZQZ9</accession>